<dbReference type="InterPro" id="IPR045265">
    <property type="entry name" value="AIR12_DOMON"/>
</dbReference>
<name>A0A835BCP0_9POAL</name>
<evidence type="ECO:0000256" key="6">
    <source>
        <dbReference type="SAM" id="Phobius"/>
    </source>
</evidence>
<dbReference type="CDD" id="cd09629">
    <property type="entry name" value="DOMON_CIL1_like"/>
    <property type="match status" value="1"/>
</dbReference>
<protein>
    <recommendedName>
        <fullName evidence="8">DOMON domain-containing protein</fullName>
    </recommendedName>
</protein>
<evidence type="ECO:0000256" key="1">
    <source>
        <dbReference type="ARBA" id="ARBA00004370"/>
    </source>
</evidence>
<evidence type="ECO:0000259" key="8">
    <source>
        <dbReference type="PROSITE" id="PS50836"/>
    </source>
</evidence>
<dbReference type="PROSITE" id="PS50836">
    <property type="entry name" value="DOMON"/>
    <property type="match status" value="1"/>
</dbReference>
<dbReference type="GO" id="GO:0016020">
    <property type="term" value="C:membrane"/>
    <property type="evidence" value="ECO:0007669"/>
    <property type="project" value="UniProtKB-SubCell"/>
</dbReference>
<dbReference type="Gramene" id="Dexi2A01G0022300.1">
    <property type="protein sequence ID" value="Dexi2A01G0022300.1:cds"/>
    <property type="gene ID" value="Dexi2A01G0022300"/>
</dbReference>
<dbReference type="EMBL" id="JACEFO010001901">
    <property type="protein sequence ID" value="KAF8694915.1"/>
    <property type="molecule type" value="Genomic_DNA"/>
</dbReference>
<keyword evidence="4 6" id="KW-0472">Membrane</keyword>
<reference evidence="9" key="1">
    <citation type="submission" date="2020-07" db="EMBL/GenBank/DDBJ databases">
        <title>Genome sequence and genetic diversity analysis of an under-domesticated orphan crop, white fonio (Digitaria exilis).</title>
        <authorList>
            <person name="Bennetzen J.L."/>
            <person name="Chen S."/>
            <person name="Ma X."/>
            <person name="Wang X."/>
            <person name="Yssel A.E.J."/>
            <person name="Chaluvadi S.R."/>
            <person name="Johnson M."/>
            <person name="Gangashetty P."/>
            <person name="Hamidou F."/>
            <person name="Sanogo M.D."/>
            <person name="Zwaenepoel A."/>
            <person name="Wallace J."/>
            <person name="Van De Peer Y."/>
            <person name="Van Deynze A."/>
        </authorList>
    </citation>
    <scope>NUCLEOTIDE SEQUENCE</scope>
    <source>
        <tissue evidence="9">Leaves</tissue>
    </source>
</reference>
<accession>A0A835BCP0</accession>
<evidence type="ECO:0000256" key="7">
    <source>
        <dbReference type="SAM" id="SignalP"/>
    </source>
</evidence>
<keyword evidence="6" id="KW-1133">Transmembrane helix</keyword>
<gene>
    <name evidence="9" type="ORF">HU200_038018</name>
</gene>
<keyword evidence="3 7" id="KW-0732">Signal</keyword>
<dbReference type="InterPro" id="IPR005018">
    <property type="entry name" value="DOMON_domain"/>
</dbReference>
<evidence type="ECO:0000313" key="10">
    <source>
        <dbReference type="Proteomes" id="UP000636709"/>
    </source>
</evidence>
<feature type="region of interest" description="Disordered" evidence="5">
    <location>
        <begin position="206"/>
        <end position="230"/>
    </location>
</feature>
<comment type="caution">
    <text evidence="9">The sequence shown here is derived from an EMBL/GenBank/DDBJ whole genome shotgun (WGS) entry which is preliminary data.</text>
</comment>
<sequence>MTQHRGASLTLPAVLLLLASSIATNLAAAAAAGICADDNLPANRTYAHCAALGPLGATLHWTYDAKTALLSLAFVAATPVAANGTGGGWVSWALNPTGDGMKGAQALLALRTSAASPYVVNTYNLTGYHALGANSTPIAYKATDLAADESGGKVRLYGTLQLQQGMEVVNHIWNVGSAVTADGAPIKHAFAQENLDAKGRLVLSGSVLDPAPEPSPAPAPSGSTTEPTGEAAATYASAPVLMLVAFAGFLAIA</sequence>
<dbReference type="PANTHER" id="PTHR23130">
    <property type="entry name" value="CYTOCHROME B561 AND DOMON DOMAIN-CONTAINING PROTEIN"/>
    <property type="match status" value="1"/>
</dbReference>
<feature type="signal peptide" evidence="7">
    <location>
        <begin position="1"/>
        <end position="23"/>
    </location>
</feature>
<keyword evidence="6" id="KW-0812">Transmembrane</keyword>
<dbReference type="PANTHER" id="PTHR23130:SF192">
    <property type="entry name" value="OS09G0501100 PROTEIN"/>
    <property type="match status" value="1"/>
</dbReference>
<dbReference type="AlphaFoldDB" id="A0A835BCP0"/>
<feature type="chain" id="PRO_5032786379" description="DOMON domain-containing protein" evidence="7">
    <location>
        <begin position="24"/>
        <end position="253"/>
    </location>
</feature>
<feature type="compositionally biased region" description="Low complexity" evidence="5">
    <location>
        <begin position="220"/>
        <end position="229"/>
    </location>
</feature>
<evidence type="ECO:0000256" key="3">
    <source>
        <dbReference type="ARBA" id="ARBA00022729"/>
    </source>
</evidence>
<evidence type="ECO:0000256" key="5">
    <source>
        <dbReference type="SAM" id="MobiDB-lite"/>
    </source>
</evidence>
<evidence type="ECO:0000313" key="9">
    <source>
        <dbReference type="EMBL" id="KAF8694915.1"/>
    </source>
</evidence>
<feature type="transmembrane region" description="Helical" evidence="6">
    <location>
        <begin position="232"/>
        <end position="252"/>
    </location>
</feature>
<evidence type="ECO:0000256" key="4">
    <source>
        <dbReference type="ARBA" id="ARBA00023136"/>
    </source>
</evidence>
<comment type="subcellular location">
    <subcellularLocation>
        <location evidence="1">Membrane</location>
    </subcellularLocation>
</comment>
<evidence type="ECO:0000256" key="2">
    <source>
        <dbReference type="ARBA" id="ARBA00022448"/>
    </source>
</evidence>
<feature type="domain" description="DOMON" evidence="8">
    <location>
        <begin position="55"/>
        <end position="176"/>
    </location>
</feature>
<dbReference type="Pfam" id="PF04526">
    <property type="entry name" value="DUF568"/>
    <property type="match status" value="1"/>
</dbReference>
<keyword evidence="2" id="KW-0813">Transport</keyword>
<dbReference type="OrthoDB" id="2419613at2759"/>
<dbReference type="Proteomes" id="UP000636709">
    <property type="component" value="Unassembled WGS sequence"/>
</dbReference>
<proteinExistence type="predicted"/>
<organism evidence="9 10">
    <name type="scientific">Digitaria exilis</name>
    <dbReference type="NCBI Taxonomy" id="1010633"/>
    <lineage>
        <taxon>Eukaryota</taxon>
        <taxon>Viridiplantae</taxon>
        <taxon>Streptophyta</taxon>
        <taxon>Embryophyta</taxon>
        <taxon>Tracheophyta</taxon>
        <taxon>Spermatophyta</taxon>
        <taxon>Magnoliopsida</taxon>
        <taxon>Liliopsida</taxon>
        <taxon>Poales</taxon>
        <taxon>Poaceae</taxon>
        <taxon>PACMAD clade</taxon>
        <taxon>Panicoideae</taxon>
        <taxon>Panicodae</taxon>
        <taxon>Paniceae</taxon>
        <taxon>Anthephorinae</taxon>
        <taxon>Digitaria</taxon>
    </lineage>
</organism>
<keyword evidence="10" id="KW-1185">Reference proteome</keyword>